<keyword evidence="2" id="KW-0732">Signal</keyword>
<organism evidence="3 4">
    <name type="scientific">Streptomyces hundungensis</name>
    <dbReference type="NCBI Taxonomy" id="1077946"/>
    <lineage>
        <taxon>Bacteria</taxon>
        <taxon>Bacillati</taxon>
        <taxon>Actinomycetota</taxon>
        <taxon>Actinomycetes</taxon>
        <taxon>Kitasatosporales</taxon>
        <taxon>Streptomycetaceae</taxon>
        <taxon>Streptomyces</taxon>
    </lineage>
</organism>
<proteinExistence type="predicted"/>
<keyword evidence="1" id="KW-1133">Transmembrane helix</keyword>
<evidence type="ECO:0000313" key="3">
    <source>
        <dbReference type="EMBL" id="AYG80866.1"/>
    </source>
</evidence>
<feature type="signal peptide" evidence="2">
    <location>
        <begin position="1"/>
        <end position="30"/>
    </location>
</feature>
<sequence>MSTYARTPLRAAIATAALAGALLAPAAAFAATPGQAPATTSCHVTKSVASERLGMTVTLTNDLADGPKAELKDGNGKVVATVDRAHPTDLSAGIKLEAATGGKAVFFQRSQGGDTAWKSQPFPALPKECAATPGVVTYKLVNGETVAVGKLGTGHYRAEFVTNGKVVLILTTGGEDVDGYVHGMHVVLNATTGKVTSEFTDGRAGCTVTKVVPSVFGAGMSVKLTNSVQGPKAVLRDASLKALATADRAHPVDGRYGVRIDGANTATPKLGQRTQGGTMPYRYTAFPKLPAGCANTAPAKNPATTPATVVNTPVQNGGQTTVVPKGAVAAGAEFKQGGEGKGLMIAGAAGAVVAAGAGVFVLRRRAGSTN</sequence>
<dbReference type="KEGG" id="shun:DWB77_03004"/>
<keyword evidence="4" id="KW-1185">Reference proteome</keyword>
<keyword evidence="1" id="KW-0472">Membrane</keyword>
<feature type="chain" id="PRO_5017311268" description="Gram-positive cocci surface proteins LPxTG domain-containing protein" evidence="2">
    <location>
        <begin position="31"/>
        <end position="370"/>
    </location>
</feature>
<evidence type="ECO:0000256" key="2">
    <source>
        <dbReference type="SAM" id="SignalP"/>
    </source>
</evidence>
<reference evidence="3 4" key="1">
    <citation type="submission" date="2018-10" db="EMBL/GenBank/DDBJ databases">
        <title>Relationship between Morphology and Antimicrobial Activity in Streptomyces.</title>
        <authorList>
            <person name="Kang H.J."/>
            <person name="Kim S.B."/>
        </authorList>
    </citation>
    <scope>NUCLEOTIDE SEQUENCE [LARGE SCALE GENOMIC DNA]</scope>
    <source>
        <strain evidence="3 4">BH38</strain>
    </source>
</reference>
<evidence type="ECO:0008006" key="5">
    <source>
        <dbReference type="Google" id="ProtNLM"/>
    </source>
</evidence>
<keyword evidence="1" id="KW-0812">Transmembrane</keyword>
<evidence type="ECO:0000313" key="4">
    <source>
        <dbReference type="Proteomes" id="UP000271554"/>
    </source>
</evidence>
<dbReference type="Proteomes" id="UP000271554">
    <property type="component" value="Chromosome"/>
</dbReference>
<accession>A0A387HAI5</accession>
<evidence type="ECO:0000256" key="1">
    <source>
        <dbReference type="SAM" id="Phobius"/>
    </source>
</evidence>
<name>A0A387HAI5_9ACTN</name>
<dbReference type="AlphaFoldDB" id="A0A387HAI5"/>
<gene>
    <name evidence="3" type="ORF">DWB77_03004</name>
</gene>
<protein>
    <recommendedName>
        <fullName evidence="5">Gram-positive cocci surface proteins LPxTG domain-containing protein</fullName>
    </recommendedName>
</protein>
<feature type="transmembrane region" description="Helical" evidence="1">
    <location>
        <begin position="343"/>
        <end position="362"/>
    </location>
</feature>
<dbReference type="RefSeq" id="WP_120721746.1">
    <property type="nucleotide sequence ID" value="NZ_CP032698.1"/>
</dbReference>
<dbReference type="OrthoDB" id="4335009at2"/>
<dbReference type="EMBL" id="CP032698">
    <property type="protein sequence ID" value="AYG80866.1"/>
    <property type="molecule type" value="Genomic_DNA"/>
</dbReference>